<feature type="domain" description="GFO/IDH/MocA-like oxidoreductase" evidence="12">
    <location>
        <begin position="147"/>
        <end position="260"/>
    </location>
</feature>
<dbReference type="EMBL" id="CACVKT020009194">
    <property type="protein sequence ID" value="CAC5420914.1"/>
    <property type="molecule type" value="Genomic_DNA"/>
</dbReference>
<dbReference type="InterPro" id="IPR050984">
    <property type="entry name" value="Gfo/Idh/MocA_domain"/>
</dbReference>
<evidence type="ECO:0000313" key="14">
    <source>
        <dbReference type="Proteomes" id="UP000507470"/>
    </source>
</evidence>
<comment type="catalytic activity">
    <reaction evidence="10">
        <text>D-xylose + NADP(+) = D-xylono-1,5-lactone + NADPH + H(+)</text>
        <dbReference type="Rhea" id="RHEA:22000"/>
        <dbReference type="ChEBI" id="CHEBI:15378"/>
        <dbReference type="ChEBI" id="CHEBI:15867"/>
        <dbReference type="ChEBI" id="CHEBI:53455"/>
        <dbReference type="ChEBI" id="CHEBI:57783"/>
        <dbReference type="ChEBI" id="CHEBI:58349"/>
        <dbReference type="EC" id="1.1.1.179"/>
    </reaction>
</comment>
<reference evidence="13 14" key="1">
    <citation type="submission" date="2020-06" db="EMBL/GenBank/DDBJ databases">
        <authorList>
            <person name="Li R."/>
            <person name="Bekaert M."/>
        </authorList>
    </citation>
    <scope>NUCLEOTIDE SEQUENCE [LARGE SCALE GENOMIC DNA]</scope>
    <source>
        <strain evidence="14">wild</strain>
    </source>
</reference>
<comment type="catalytic activity">
    <reaction evidence="9">
        <text>(1R,2R)-1,2-dihydrobenzene-1,2-diol + NADP(+) = catechol + NADPH + H(+)</text>
        <dbReference type="Rhea" id="RHEA:16729"/>
        <dbReference type="ChEBI" id="CHEBI:10702"/>
        <dbReference type="ChEBI" id="CHEBI:15378"/>
        <dbReference type="ChEBI" id="CHEBI:18135"/>
        <dbReference type="ChEBI" id="CHEBI:57783"/>
        <dbReference type="ChEBI" id="CHEBI:58349"/>
        <dbReference type="EC" id="1.3.1.20"/>
    </reaction>
</comment>
<feature type="domain" description="Gfo/Idh/MocA-like oxidoreductase N-terminal" evidence="11">
    <location>
        <begin position="25"/>
        <end position="115"/>
    </location>
</feature>
<dbReference type="PANTHER" id="PTHR22604">
    <property type="entry name" value="OXIDOREDUCTASES"/>
    <property type="match status" value="1"/>
</dbReference>
<dbReference type="GO" id="GO:0000166">
    <property type="term" value="F:nucleotide binding"/>
    <property type="evidence" value="ECO:0007669"/>
    <property type="project" value="InterPro"/>
</dbReference>
<dbReference type="Gene3D" id="3.30.360.10">
    <property type="entry name" value="Dihydrodipicolinate Reductase, domain 2"/>
    <property type="match status" value="1"/>
</dbReference>
<gene>
    <name evidence="13" type="ORF">MCOR_53092</name>
</gene>
<dbReference type="EC" id="1.3.1.20" evidence="3"/>
<dbReference type="Pfam" id="PF01408">
    <property type="entry name" value="GFO_IDH_MocA"/>
    <property type="match status" value="1"/>
</dbReference>
<evidence type="ECO:0000256" key="9">
    <source>
        <dbReference type="ARBA" id="ARBA00047423"/>
    </source>
</evidence>
<evidence type="ECO:0000256" key="3">
    <source>
        <dbReference type="ARBA" id="ARBA00038853"/>
    </source>
</evidence>
<evidence type="ECO:0000256" key="6">
    <source>
        <dbReference type="ARBA" id="ARBA00042926"/>
    </source>
</evidence>
<evidence type="ECO:0000256" key="1">
    <source>
        <dbReference type="ARBA" id="ARBA00010928"/>
    </source>
</evidence>
<dbReference type="AlphaFoldDB" id="A0A6J8EJX2"/>
<dbReference type="InterPro" id="IPR000683">
    <property type="entry name" value="Gfo/Idh/MocA-like_OxRdtase_N"/>
</dbReference>
<evidence type="ECO:0000256" key="2">
    <source>
        <dbReference type="ARBA" id="ARBA00023002"/>
    </source>
</evidence>
<keyword evidence="14" id="KW-1185">Reference proteome</keyword>
<dbReference type="OrthoDB" id="2129491at2759"/>
<dbReference type="PANTHER" id="PTHR22604:SF105">
    <property type="entry name" value="TRANS-1,2-DIHYDROBENZENE-1,2-DIOL DEHYDROGENASE"/>
    <property type="match status" value="1"/>
</dbReference>
<evidence type="ECO:0000256" key="10">
    <source>
        <dbReference type="ARBA" id="ARBA00049233"/>
    </source>
</evidence>
<dbReference type="SUPFAM" id="SSF51735">
    <property type="entry name" value="NAD(P)-binding Rossmann-fold domains"/>
    <property type="match status" value="1"/>
</dbReference>
<dbReference type="Pfam" id="PF22725">
    <property type="entry name" value="GFO_IDH_MocA_C3"/>
    <property type="match status" value="1"/>
</dbReference>
<dbReference type="GO" id="GO:0047837">
    <property type="term" value="F:D-xylose 1-dehydrogenase (NADP+) activity"/>
    <property type="evidence" value="ECO:0007669"/>
    <property type="project" value="UniProtKB-EC"/>
</dbReference>
<sequence>MTKPKNIDVLKQLENLFDYLFSIGQIVAVVSRSQENAEKFAATFDIPKSYSSYEKFAADADIKIVYIGSAYTEHVRLSIQMLNAGKHVLCEKPLADTLKDVKLVHNLAWEKQLFFMEVCRINKNVALPIYAACVRNEKITTKTTQDRIKEEIISKNIGEPQMVSARFFLNFNYCERIKTQIRAGMLLDAGIYTVQFACLVYGEYPVSVKAVGEVVQSGHDIDGCIILSYSKGQKACLMYSSNVKSNTNCASIHSTKGSIELKDHFWCPEEVILSTGKETNKIPVGPVPFNYPNSGGLCYEAEEVRKCINSGKTEYAHYSHKDSEMVHKIMENVAKQIGRKLPYEK</sequence>
<evidence type="ECO:0000256" key="4">
    <source>
        <dbReference type="ARBA" id="ARBA00038984"/>
    </source>
</evidence>
<evidence type="ECO:0000256" key="8">
    <source>
        <dbReference type="ARBA" id="ARBA00043025"/>
    </source>
</evidence>
<dbReference type="GO" id="GO:0047115">
    <property type="term" value="F:trans-1,2-dihydrobenzene-1,2-diol dehydrogenase activity"/>
    <property type="evidence" value="ECO:0007669"/>
    <property type="project" value="UniProtKB-EC"/>
</dbReference>
<dbReference type="SUPFAM" id="SSF55347">
    <property type="entry name" value="Glyceraldehyde-3-phosphate dehydrogenase-like, C-terminal domain"/>
    <property type="match status" value="1"/>
</dbReference>
<evidence type="ECO:0000256" key="7">
    <source>
        <dbReference type="ARBA" id="ARBA00042988"/>
    </source>
</evidence>
<name>A0A6J8EJX2_MYTCO</name>
<protein>
    <recommendedName>
        <fullName evidence="5">Trans-1,2-dihydrobenzene-1,2-diol dehydrogenase</fullName>
        <ecNumber evidence="4">1.1.1.179</ecNumber>
        <ecNumber evidence="3">1.3.1.20</ecNumber>
    </recommendedName>
    <alternativeName>
        <fullName evidence="8">D-xylose 1-dehydrogenase</fullName>
    </alternativeName>
    <alternativeName>
        <fullName evidence="7">D-xylose-NADP dehydrogenase</fullName>
    </alternativeName>
    <alternativeName>
        <fullName evidence="6">Dimeric dihydrodiol dehydrogenase</fullName>
    </alternativeName>
</protein>
<evidence type="ECO:0000259" key="11">
    <source>
        <dbReference type="Pfam" id="PF01408"/>
    </source>
</evidence>
<evidence type="ECO:0000313" key="13">
    <source>
        <dbReference type="EMBL" id="CAC5420914.1"/>
    </source>
</evidence>
<evidence type="ECO:0000259" key="12">
    <source>
        <dbReference type="Pfam" id="PF22725"/>
    </source>
</evidence>
<dbReference type="InterPro" id="IPR055170">
    <property type="entry name" value="GFO_IDH_MocA-like_dom"/>
</dbReference>
<proteinExistence type="inferred from homology"/>
<organism evidence="13 14">
    <name type="scientific">Mytilus coruscus</name>
    <name type="common">Sea mussel</name>
    <dbReference type="NCBI Taxonomy" id="42192"/>
    <lineage>
        <taxon>Eukaryota</taxon>
        <taxon>Metazoa</taxon>
        <taxon>Spiralia</taxon>
        <taxon>Lophotrochozoa</taxon>
        <taxon>Mollusca</taxon>
        <taxon>Bivalvia</taxon>
        <taxon>Autobranchia</taxon>
        <taxon>Pteriomorphia</taxon>
        <taxon>Mytilida</taxon>
        <taxon>Mytiloidea</taxon>
        <taxon>Mytilidae</taxon>
        <taxon>Mytilinae</taxon>
        <taxon>Mytilus</taxon>
    </lineage>
</organism>
<evidence type="ECO:0000256" key="5">
    <source>
        <dbReference type="ARBA" id="ARBA00040603"/>
    </source>
</evidence>
<dbReference type="Gene3D" id="3.40.50.720">
    <property type="entry name" value="NAD(P)-binding Rossmann-like Domain"/>
    <property type="match status" value="1"/>
</dbReference>
<dbReference type="InterPro" id="IPR036291">
    <property type="entry name" value="NAD(P)-bd_dom_sf"/>
</dbReference>
<accession>A0A6J8EJX2</accession>
<dbReference type="EC" id="1.1.1.179" evidence="4"/>
<dbReference type="Proteomes" id="UP000507470">
    <property type="component" value="Unassembled WGS sequence"/>
</dbReference>
<comment type="similarity">
    <text evidence="1">Belongs to the Gfo/Idh/MocA family.</text>
</comment>
<keyword evidence="2 13" id="KW-0560">Oxidoreductase</keyword>